<dbReference type="InterPro" id="IPR042326">
    <property type="entry name" value="Ctk3"/>
</dbReference>
<dbReference type="GO" id="GO:0070692">
    <property type="term" value="C:CTDK-1 complex"/>
    <property type="evidence" value="ECO:0007669"/>
    <property type="project" value="InterPro"/>
</dbReference>
<name>A0A409WWQ8_PSICY</name>
<gene>
    <name evidence="2" type="ORF">CVT25_009580</name>
</gene>
<dbReference type="PROSITE" id="PS51391">
    <property type="entry name" value="CID"/>
    <property type="match status" value="1"/>
</dbReference>
<dbReference type="GO" id="GO:0032786">
    <property type="term" value="P:positive regulation of DNA-templated transcription, elongation"/>
    <property type="evidence" value="ECO:0007669"/>
    <property type="project" value="InterPro"/>
</dbReference>
<dbReference type="PANTHER" id="PTHR28291">
    <property type="entry name" value="CTD KINASE SUBUNIT GAMMA"/>
    <property type="match status" value="1"/>
</dbReference>
<dbReference type="InterPro" id="IPR006569">
    <property type="entry name" value="CID_dom"/>
</dbReference>
<dbReference type="STRING" id="93625.A0A409WWQ8"/>
<dbReference type="InParanoid" id="A0A409WWQ8"/>
<dbReference type="Proteomes" id="UP000283269">
    <property type="component" value="Unassembled WGS sequence"/>
</dbReference>
<evidence type="ECO:0000313" key="2">
    <source>
        <dbReference type="EMBL" id="PPQ82927.1"/>
    </source>
</evidence>
<evidence type="ECO:0000313" key="3">
    <source>
        <dbReference type="Proteomes" id="UP000283269"/>
    </source>
</evidence>
<sequence length="313" mass="35365">MFIFEKGSINSRINILYFLDSLCETCLMVKSHSKSDSSRATNANGLYVELVTRDLNRIIDSIVPEGRQGLPNLVSTKQILENWRSKRYIDPQRIDDILENWRSKRYIDPQRIDDVFSFPTHAPISPHPTLRNHQNMPHLLSKAFPDFLDDIGIILRTHTRDGSVMQKHVHVTAAFGRLVAQKDLVAICVSSGKGPSKEILFDLTSLNSMVEKLGYPETIVCWDLRTDAIWEVPIPRLDESLILHSVNFSFVSSDRITFTGNVEQSFANVNAGFLECFSLQDPSQNDATIMRTSDMNAEIGMIRPSGLLSGKIE</sequence>
<dbReference type="Pfam" id="PF12243">
    <property type="entry name" value="CTK3"/>
    <property type="match status" value="1"/>
</dbReference>
<dbReference type="GO" id="GO:0045943">
    <property type="term" value="P:positive regulation of transcription by RNA polymerase I"/>
    <property type="evidence" value="ECO:0007669"/>
    <property type="project" value="TreeGrafter"/>
</dbReference>
<dbReference type="InterPro" id="IPR024638">
    <property type="entry name" value="Ctk3_N"/>
</dbReference>
<feature type="non-terminal residue" evidence="2">
    <location>
        <position position="313"/>
    </location>
</feature>
<reference evidence="2 3" key="1">
    <citation type="journal article" date="2018" name="Evol. Lett.">
        <title>Horizontal gene cluster transfer increased hallucinogenic mushroom diversity.</title>
        <authorList>
            <person name="Reynolds H.T."/>
            <person name="Vijayakumar V."/>
            <person name="Gluck-Thaler E."/>
            <person name="Korotkin H.B."/>
            <person name="Matheny P.B."/>
            <person name="Slot J.C."/>
        </authorList>
    </citation>
    <scope>NUCLEOTIDE SEQUENCE [LARGE SCALE GENOMIC DNA]</scope>
    <source>
        <strain evidence="2 3">2631</strain>
    </source>
</reference>
<dbReference type="PANTHER" id="PTHR28291:SF1">
    <property type="entry name" value="CTD KINASE SUBUNIT GAMMA"/>
    <property type="match status" value="1"/>
</dbReference>
<protein>
    <recommendedName>
        <fullName evidence="1">CID domain-containing protein</fullName>
    </recommendedName>
</protein>
<comment type="caution">
    <text evidence="2">The sequence shown here is derived from an EMBL/GenBank/DDBJ whole genome shotgun (WGS) entry which is preliminary data.</text>
</comment>
<keyword evidence="3" id="KW-1185">Reference proteome</keyword>
<dbReference type="EMBL" id="NHYD01003077">
    <property type="protein sequence ID" value="PPQ82927.1"/>
    <property type="molecule type" value="Genomic_DNA"/>
</dbReference>
<accession>A0A409WWQ8</accession>
<organism evidence="2 3">
    <name type="scientific">Psilocybe cyanescens</name>
    <dbReference type="NCBI Taxonomy" id="93625"/>
    <lineage>
        <taxon>Eukaryota</taxon>
        <taxon>Fungi</taxon>
        <taxon>Dikarya</taxon>
        <taxon>Basidiomycota</taxon>
        <taxon>Agaricomycotina</taxon>
        <taxon>Agaricomycetes</taxon>
        <taxon>Agaricomycetidae</taxon>
        <taxon>Agaricales</taxon>
        <taxon>Agaricineae</taxon>
        <taxon>Strophariaceae</taxon>
        <taxon>Psilocybe</taxon>
    </lineage>
</organism>
<dbReference type="OrthoDB" id="21266at2759"/>
<feature type="domain" description="CID" evidence="1">
    <location>
        <begin position="1"/>
        <end position="105"/>
    </location>
</feature>
<evidence type="ECO:0000259" key="1">
    <source>
        <dbReference type="PROSITE" id="PS51391"/>
    </source>
</evidence>
<proteinExistence type="predicted"/>
<dbReference type="AlphaFoldDB" id="A0A409WWQ8"/>